<gene>
    <name evidence="2" type="ORF">BTO18_12330</name>
</gene>
<keyword evidence="1" id="KW-0472">Membrane</keyword>
<keyword evidence="3" id="KW-1185">Reference proteome</keyword>
<organism evidence="2 3">
    <name type="scientific">Polaribacter porphyrae</name>
    <dbReference type="NCBI Taxonomy" id="1137780"/>
    <lineage>
        <taxon>Bacteria</taxon>
        <taxon>Pseudomonadati</taxon>
        <taxon>Bacteroidota</taxon>
        <taxon>Flavobacteriia</taxon>
        <taxon>Flavobacteriales</taxon>
        <taxon>Flavobacteriaceae</taxon>
    </lineage>
</organism>
<accession>A0A2S7WRG8</accession>
<keyword evidence="1" id="KW-1133">Transmembrane helix</keyword>
<dbReference type="Proteomes" id="UP000238882">
    <property type="component" value="Unassembled WGS sequence"/>
</dbReference>
<evidence type="ECO:0000256" key="1">
    <source>
        <dbReference type="SAM" id="Phobius"/>
    </source>
</evidence>
<name>A0A2S7WRG8_9FLAO</name>
<evidence type="ECO:0000313" key="3">
    <source>
        <dbReference type="Proteomes" id="UP000238882"/>
    </source>
</evidence>
<comment type="caution">
    <text evidence="2">The sequence shown here is derived from an EMBL/GenBank/DDBJ whole genome shotgun (WGS) entry which is preliminary data.</text>
</comment>
<keyword evidence="1" id="KW-0812">Transmembrane</keyword>
<feature type="transmembrane region" description="Helical" evidence="1">
    <location>
        <begin position="12"/>
        <end position="29"/>
    </location>
</feature>
<protein>
    <submittedName>
        <fullName evidence="2">Uncharacterized protein</fullName>
    </submittedName>
</protein>
<dbReference type="RefSeq" id="WP_105016509.1">
    <property type="nucleotide sequence ID" value="NZ_MSCN01000001.1"/>
</dbReference>
<evidence type="ECO:0000313" key="2">
    <source>
        <dbReference type="EMBL" id="PQJ79911.1"/>
    </source>
</evidence>
<proteinExistence type="predicted"/>
<reference evidence="2 3" key="1">
    <citation type="submission" date="2016-12" db="EMBL/GenBank/DDBJ databases">
        <title>Trade-off between light-utilization and light-protection in marine flavobacteria.</title>
        <authorList>
            <person name="Kumagai Y."/>
            <person name="Yoshizawa S."/>
            <person name="Kogure K."/>
            <person name="Iwasaki W."/>
        </authorList>
    </citation>
    <scope>NUCLEOTIDE SEQUENCE [LARGE SCALE GENOMIC DNA]</scope>
    <source>
        <strain evidence="2 3">NBRC 108759</strain>
    </source>
</reference>
<dbReference type="OrthoDB" id="1427364at2"/>
<dbReference type="EMBL" id="MSCN01000001">
    <property type="protein sequence ID" value="PQJ79911.1"/>
    <property type="molecule type" value="Genomic_DNA"/>
</dbReference>
<sequence length="216" mass="25499">MSNRKTRFKTYLIEISVVVFGILMAFQLNECSSDNKQQKLIQSHLDYLKEETQINQINLKYALISAEKNLKKIDTIFTLLDGKTDLKNINRLSFEILNAGYLYVRKNAYNSLINSGDIRFIGSFDRKKDIINMYEYYSWTQSMDDGNRNSFLTDFFPYVKKNFDLVGGSIQDEKVYFSKEFSNYLSTYRHTLKLKIDKFKQCKKEIGKFLKTFESK</sequence>
<dbReference type="AlphaFoldDB" id="A0A2S7WRG8"/>